<sequence>MPTAPQVPLSALGRPLESKYIFIDDHVYGRLEEKSQRKYFELILTQITKYLNLANYIAADAHRSIFDDEVVESCVTIVRYQYFEKLHQVRAWPDIKRYYLDPTARVPFPSLRPVFTHTARTRSPTPLQPSPTPSRRQEAGVPTSANRTKSMAPKSTAPKSNASKSNTSKSNASNKPRKQLKPSTDEIDDDHEPCPLPTCVLPTNRFAFQLEPVRDWSLQFMEWASKYAIDATKDRLCFGKSYMNKVSSMMSRVVKEGVWTSSIHSCKLVRPEYEAAFLQAAQRGRNQARAAGITRLSPAALAKALMSAKDIYDQRVDDGTLPIIELPKRQPSVHAKDLPTTPAKSPSKIPPRNKVNDAVASRAVPPTKSAPRAPKAAADDSDAYESSSHRPSSSTPPVTKARTRAMATHASSSKRKLDHNDDDDDNPQSSVTKRQPKKPRLPHTYARSFS</sequence>
<protein>
    <submittedName>
        <fullName evidence="2">Uncharacterized protein</fullName>
    </submittedName>
</protein>
<dbReference type="Proteomes" id="UP000006514">
    <property type="component" value="Unassembled WGS sequence"/>
</dbReference>
<dbReference type="InParanoid" id="J0D6R2"/>
<proteinExistence type="predicted"/>
<evidence type="ECO:0000313" key="3">
    <source>
        <dbReference type="Proteomes" id="UP000006514"/>
    </source>
</evidence>
<dbReference type="KEGG" id="adl:AURDEDRAFT_176392"/>
<evidence type="ECO:0000256" key="1">
    <source>
        <dbReference type="SAM" id="MobiDB-lite"/>
    </source>
</evidence>
<gene>
    <name evidence="2" type="ORF">AURDEDRAFT_176392</name>
</gene>
<dbReference type="EMBL" id="JH687936">
    <property type="protein sequence ID" value="EJD34559.1"/>
    <property type="molecule type" value="Genomic_DNA"/>
</dbReference>
<reference evidence="3" key="1">
    <citation type="journal article" date="2012" name="Science">
        <title>The Paleozoic origin of enzymatic lignin decomposition reconstructed from 31 fungal genomes.</title>
        <authorList>
            <person name="Floudas D."/>
            <person name="Binder M."/>
            <person name="Riley R."/>
            <person name="Barry K."/>
            <person name="Blanchette R.A."/>
            <person name="Henrissat B."/>
            <person name="Martinez A.T."/>
            <person name="Otillar R."/>
            <person name="Spatafora J.W."/>
            <person name="Yadav J.S."/>
            <person name="Aerts A."/>
            <person name="Benoit I."/>
            <person name="Boyd A."/>
            <person name="Carlson A."/>
            <person name="Copeland A."/>
            <person name="Coutinho P.M."/>
            <person name="de Vries R.P."/>
            <person name="Ferreira P."/>
            <person name="Findley K."/>
            <person name="Foster B."/>
            <person name="Gaskell J."/>
            <person name="Glotzer D."/>
            <person name="Gorecki P."/>
            <person name="Heitman J."/>
            <person name="Hesse C."/>
            <person name="Hori C."/>
            <person name="Igarashi K."/>
            <person name="Jurgens J.A."/>
            <person name="Kallen N."/>
            <person name="Kersten P."/>
            <person name="Kohler A."/>
            <person name="Kuees U."/>
            <person name="Kumar T.K.A."/>
            <person name="Kuo A."/>
            <person name="LaButti K."/>
            <person name="Larrondo L.F."/>
            <person name="Lindquist E."/>
            <person name="Ling A."/>
            <person name="Lombard V."/>
            <person name="Lucas S."/>
            <person name="Lundell T."/>
            <person name="Martin R."/>
            <person name="McLaughlin D.J."/>
            <person name="Morgenstern I."/>
            <person name="Morin E."/>
            <person name="Murat C."/>
            <person name="Nagy L.G."/>
            <person name="Nolan M."/>
            <person name="Ohm R.A."/>
            <person name="Patyshakuliyeva A."/>
            <person name="Rokas A."/>
            <person name="Ruiz-Duenas F.J."/>
            <person name="Sabat G."/>
            <person name="Salamov A."/>
            <person name="Samejima M."/>
            <person name="Schmutz J."/>
            <person name="Slot J.C."/>
            <person name="St John F."/>
            <person name="Stenlid J."/>
            <person name="Sun H."/>
            <person name="Sun S."/>
            <person name="Syed K."/>
            <person name="Tsang A."/>
            <person name="Wiebenga A."/>
            <person name="Young D."/>
            <person name="Pisabarro A."/>
            <person name="Eastwood D.C."/>
            <person name="Martin F."/>
            <person name="Cullen D."/>
            <person name="Grigoriev I.V."/>
            <person name="Hibbett D.S."/>
        </authorList>
    </citation>
    <scope>NUCLEOTIDE SEQUENCE [LARGE SCALE GENOMIC DNA]</scope>
    <source>
        <strain evidence="3">TFB10046</strain>
    </source>
</reference>
<evidence type="ECO:0000313" key="2">
    <source>
        <dbReference type="EMBL" id="EJD34559.1"/>
    </source>
</evidence>
<accession>J0D6R2</accession>
<name>J0D6R2_AURST</name>
<feature type="compositionally biased region" description="Low complexity" evidence="1">
    <location>
        <begin position="384"/>
        <end position="397"/>
    </location>
</feature>
<feature type="region of interest" description="Disordered" evidence="1">
    <location>
        <begin position="115"/>
        <end position="193"/>
    </location>
</feature>
<feature type="compositionally biased region" description="Low complexity" evidence="1">
    <location>
        <begin position="159"/>
        <end position="174"/>
    </location>
</feature>
<organism evidence="2 3">
    <name type="scientific">Auricularia subglabra (strain TFB-10046 / SS5)</name>
    <name type="common">White-rot fungus</name>
    <name type="synonym">Auricularia delicata (strain TFB10046)</name>
    <dbReference type="NCBI Taxonomy" id="717982"/>
    <lineage>
        <taxon>Eukaryota</taxon>
        <taxon>Fungi</taxon>
        <taxon>Dikarya</taxon>
        <taxon>Basidiomycota</taxon>
        <taxon>Agaricomycotina</taxon>
        <taxon>Agaricomycetes</taxon>
        <taxon>Auriculariales</taxon>
        <taxon>Auriculariaceae</taxon>
        <taxon>Auricularia</taxon>
    </lineage>
</organism>
<feature type="region of interest" description="Disordered" evidence="1">
    <location>
        <begin position="323"/>
        <end position="450"/>
    </location>
</feature>
<dbReference type="AlphaFoldDB" id="J0D6R2"/>
<keyword evidence="3" id="KW-1185">Reference proteome</keyword>